<organism evidence="2">
    <name type="scientific">bioreactor metagenome</name>
    <dbReference type="NCBI Taxonomy" id="1076179"/>
    <lineage>
        <taxon>unclassified sequences</taxon>
        <taxon>metagenomes</taxon>
        <taxon>ecological metagenomes</taxon>
    </lineage>
</organism>
<dbReference type="EMBL" id="VSSQ01007910">
    <property type="protein sequence ID" value="MPM37339.1"/>
    <property type="molecule type" value="Genomic_DNA"/>
</dbReference>
<sequence length="167" mass="19460">MYFRQLKHSIFNLVEFIIIVAIVLAVVVVTDFISIRIQFNFLTVAAIVVIGVWLMSLAYNIIRIGISVLLDLICKSFIEVELQFMEQYPFKSSFLTERTKYEKDGEIKRVNRLDFKIVAKHKEALFVLTSETYYLLDKNVRYIFTIGKHSQFIVNVRDENGHPVSTT</sequence>
<evidence type="ECO:0000256" key="1">
    <source>
        <dbReference type="SAM" id="Phobius"/>
    </source>
</evidence>
<keyword evidence="1" id="KW-0812">Transmembrane</keyword>
<gene>
    <name evidence="2" type="ORF">SDC9_83949</name>
</gene>
<protein>
    <submittedName>
        <fullName evidence="2">Uncharacterized protein</fullName>
    </submittedName>
</protein>
<reference evidence="2" key="1">
    <citation type="submission" date="2019-08" db="EMBL/GenBank/DDBJ databases">
        <authorList>
            <person name="Kucharzyk K."/>
            <person name="Murdoch R.W."/>
            <person name="Higgins S."/>
            <person name="Loffler F."/>
        </authorList>
    </citation>
    <scope>NUCLEOTIDE SEQUENCE</scope>
</reference>
<proteinExistence type="predicted"/>
<keyword evidence="1" id="KW-0472">Membrane</keyword>
<name>A0A644Z9I6_9ZZZZ</name>
<feature type="transmembrane region" description="Helical" evidence="1">
    <location>
        <begin position="41"/>
        <end position="62"/>
    </location>
</feature>
<comment type="caution">
    <text evidence="2">The sequence shown here is derived from an EMBL/GenBank/DDBJ whole genome shotgun (WGS) entry which is preliminary data.</text>
</comment>
<feature type="transmembrane region" description="Helical" evidence="1">
    <location>
        <begin position="12"/>
        <end position="35"/>
    </location>
</feature>
<evidence type="ECO:0000313" key="2">
    <source>
        <dbReference type="EMBL" id="MPM37339.1"/>
    </source>
</evidence>
<keyword evidence="1" id="KW-1133">Transmembrane helix</keyword>
<accession>A0A644Z9I6</accession>
<dbReference type="AlphaFoldDB" id="A0A644Z9I6"/>